<comment type="similarity">
    <text evidence="1">Belongs to the AHA1 family.</text>
</comment>
<dbReference type="Gene3D" id="3.30.530.20">
    <property type="match status" value="1"/>
</dbReference>
<accession>A0ABP5GMR8</accession>
<gene>
    <name evidence="3" type="ORF">GCM10009839_63300</name>
</gene>
<dbReference type="Proteomes" id="UP001500751">
    <property type="component" value="Unassembled WGS sequence"/>
</dbReference>
<evidence type="ECO:0000259" key="2">
    <source>
        <dbReference type="Pfam" id="PF08327"/>
    </source>
</evidence>
<proteinExistence type="inferred from homology"/>
<keyword evidence="4" id="KW-1185">Reference proteome</keyword>
<dbReference type="EMBL" id="BAAAQN010000046">
    <property type="protein sequence ID" value="GAA2048903.1"/>
    <property type="molecule type" value="Genomic_DNA"/>
</dbReference>
<sequence length="197" mass="21267">MAGPMALLDVQLTGCASGAACATLELHEKSSEPAAPASGAHRAAYAKESTAMTTDIQDRIERETLIAASQDRVWSLVTDTGFWIASTGVPAAVGEVTVTHHDEYGDFPVRVEKVEPKSYVSYRWASAFSGHELREGSTTLIEFTLIPEAEGIRLRVVESGFSVLDAPEEQRRGALKDNTEGWPQVLDAFKKTAEEAA</sequence>
<comment type="caution">
    <text evidence="3">The sequence shown here is derived from an EMBL/GenBank/DDBJ whole genome shotgun (WGS) entry which is preliminary data.</text>
</comment>
<evidence type="ECO:0000256" key="1">
    <source>
        <dbReference type="ARBA" id="ARBA00006817"/>
    </source>
</evidence>
<reference evidence="4" key="1">
    <citation type="journal article" date="2019" name="Int. J. Syst. Evol. Microbiol.">
        <title>The Global Catalogue of Microorganisms (GCM) 10K type strain sequencing project: providing services to taxonomists for standard genome sequencing and annotation.</title>
        <authorList>
            <consortium name="The Broad Institute Genomics Platform"/>
            <consortium name="The Broad Institute Genome Sequencing Center for Infectious Disease"/>
            <person name="Wu L."/>
            <person name="Ma J."/>
        </authorList>
    </citation>
    <scope>NUCLEOTIDE SEQUENCE [LARGE SCALE GENOMIC DNA]</scope>
    <source>
        <strain evidence="4">JCM 16014</strain>
    </source>
</reference>
<feature type="domain" description="Activator of Hsp90 ATPase homologue 1/2-like C-terminal" evidence="2">
    <location>
        <begin position="68"/>
        <end position="193"/>
    </location>
</feature>
<dbReference type="SUPFAM" id="SSF55961">
    <property type="entry name" value="Bet v1-like"/>
    <property type="match status" value="1"/>
</dbReference>
<dbReference type="InterPro" id="IPR013538">
    <property type="entry name" value="ASHA1/2-like_C"/>
</dbReference>
<dbReference type="Pfam" id="PF08327">
    <property type="entry name" value="AHSA1"/>
    <property type="match status" value="1"/>
</dbReference>
<organism evidence="3 4">
    <name type="scientific">Catenulispora yoronensis</name>
    <dbReference type="NCBI Taxonomy" id="450799"/>
    <lineage>
        <taxon>Bacteria</taxon>
        <taxon>Bacillati</taxon>
        <taxon>Actinomycetota</taxon>
        <taxon>Actinomycetes</taxon>
        <taxon>Catenulisporales</taxon>
        <taxon>Catenulisporaceae</taxon>
        <taxon>Catenulispora</taxon>
    </lineage>
</organism>
<name>A0ABP5GMR8_9ACTN</name>
<evidence type="ECO:0000313" key="3">
    <source>
        <dbReference type="EMBL" id="GAA2048903.1"/>
    </source>
</evidence>
<evidence type="ECO:0000313" key="4">
    <source>
        <dbReference type="Proteomes" id="UP001500751"/>
    </source>
</evidence>
<dbReference type="InterPro" id="IPR023393">
    <property type="entry name" value="START-like_dom_sf"/>
</dbReference>
<protein>
    <submittedName>
        <fullName evidence="3">SRPBCC family protein</fullName>
    </submittedName>
</protein>